<dbReference type="Gene3D" id="3.30.460.80">
    <property type="entry name" value="NADH:ubiquinone oxidoreductase, 30kDa subunit"/>
    <property type="match status" value="1"/>
</dbReference>
<dbReference type="GO" id="GO:0016651">
    <property type="term" value="F:oxidoreductase activity, acting on NAD(P)H"/>
    <property type="evidence" value="ECO:0007669"/>
    <property type="project" value="InterPro"/>
</dbReference>
<name>N0BHH9_9EURY</name>
<evidence type="ECO:0000259" key="3">
    <source>
        <dbReference type="Pfam" id="PF00329"/>
    </source>
</evidence>
<dbReference type="InterPro" id="IPR020396">
    <property type="entry name" value="NADH_UbQ_OxRdtase_CS"/>
</dbReference>
<keyword evidence="5" id="KW-1185">Reference proteome</keyword>
<dbReference type="RefSeq" id="WP_015591370.1">
    <property type="nucleotide sequence ID" value="NC_021169.1"/>
</dbReference>
<dbReference type="PANTHER" id="PTHR10884:SF14">
    <property type="entry name" value="NADH DEHYDROGENASE [UBIQUINONE] IRON-SULFUR PROTEIN 3, MITOCHONDRIAL"/>
    <property type="match status" value="1"/>
</dbReference>
<evidence type="ECO:0000256" key="1">
    <source>
        <dbReference type="ARBA" id="ARBA00007569"/>
    </source>
</evidence>
<dbReference type="GeneID" id="15393436"/>
<dbReference type="OrthoDB" id="43567at2157"/>
<evidence type="ECO:0000313" key="4">
    <source>
        <dbReference type="EMBL" id="AGK61772.1"/>
    </source>
</evidence>
<keyword evidence="2" id="KW-0813">Transport</keyword>
<dbReference type="PROSITE" id="PS00542">
    <property type="entry name" value="COMPLEX1_30K"/>
    <property type="match status" value="1"/>
</dbReference>
<dbReference type="NCBIfam" id="TIGR01961">
    <property type="entry name" value="NuoC_fam"/>
    <property type="match status" value="1"/>
</dbReference>
<dbReference type="AlphaFoldDB" id="N0BHH9"/>
<dbReference type="KEGG" id="ast:Asulf_01801"/>
<dbReference type="InterPro" id="IPR001268">
    <property type="entry name" value="NADH_UbQ_OxRdtase_30kDa_su"/>
</dbReference>
<accession>N0BHH9</accession>
<sequence>MTENLMEKSRLDFLLKEIESAGAFQIAVQNEKRIWVEIDRDSLHEFCRFIKDLGFDHLSCIVGIDRKDYLEVVYHAWSYIHRVMISARVKLPADDPVIDSVTDIWGSADWHEREAFDMFGVIFSNHPKLKRILLPEDFKGFPLRKEFQLKERDWI</sequence>
<proteinExistence type="inferred from homology"/>
<protein>
    <submittedName>
        <fullName evidence="4">NADH (Or F420H2) dehydrogenase, subunit C</fullName>
    </submittedName>
</protein>
<comment type="similarity">
    <text evidence="1">Belongs to the complex I 30 kDa subunit family.</text>
</comment>
<evidence type="ECO:0000256" key="2">
    <source>
        <dbReference type="ARBA" id="ARBA00022448"/>
    </source>
</evidence>
<dbReference type="SUPFAM" id="SSF143243">
    <property type="entry name" value="Nqo5-like"/>
    <property type="match status" value="1"/>
</dbReference>
<dbReference type="GO" id="GO:0008137">
    <property type="term" value="F:NADH dehydrogenase (ubiquinone) activity"/>
    <property type="evidence" value="ECO:0007669"/>
    <property type="project" value="InterPro"/>
</dbReference>
<dbReference type="STRING" id="387631.Asulf_01801"/>
<dbReference type="InterPro" id="IPR037232">
    <property type="entry name" value="NADH_quin_OxRdtase_su_C/D-like"/>
</dbReference>
<organism evidence="4 5">
    <name type="scientific">Archaeoglobus sulfaticallidus PM70-1</name>
    <dbReference type="NCBI Taxonomy" id="387631"/>
    <lineage>
        <taxon>Archaea</taxon>
        <taxon>Methanobacteriati</taxon>
        <taxon>Methanobacteriota</taxon>
        <taxon>Archaeoglobi</taxon>
        <taxon>Archaeoglobales</taxon>
        <taxon>Archaeoglobaceae</taxon>
        <taxon>Archaeoglobus</taxon>
    </lineage>
</organism>
<dbReference type="Pfam" id="PF00329">
    <property type="entry name" value="Complex1_30kDa"/>
    <property type="match status" value="1"/>
</dbReference>
<dbReference type="InterPro" id="IPR010218">
    <property type="entry name" value="NADH_DH_suC"/>
</dbReference>
<dbReference type="EMBL" id="CP005290">
    <property type="protein sequence ID" value="AGK61772.1"/>
    <property type="molecule type" value="Genomic_DNA"/>
</dbReference>
<dbReference type="eggNOG" id="arCOG01551">
    <property type="taxonomic scope" value="Archaea"/>
</dbReference>
<reference evidence="4 5" key="1">
    <citation type="journal article" date="2013" name="Genome Announc.">
        <title>Complete Genome Sequence of the Thermophilic and Facultatively Chemolithoautotrophic Sulfate Reducer Archaeoglobus sulfaticallidus Strain PM70-1T.</title>
        <authorList>
            <person name="Stokke R."/>
            <person name="Hocking W.P."/>
            <person name="Steinsbu B.O."/>
            <person name="Steen I.H."/>
        </authorList>
    </citation>
    <scope>NUCLEOTIDE SEQUENCE [LARGE SCALE GENOMIC DNA]</scope>
    <source>
        <strain evidence="4">PM70-1</strain>
    </source>
</reference>
<gene>
    <name evidence="4" type="ORF">Asulf_01801</name>
</gene>
<evidence type="ECO:0000313" key="5">
    <source>
        <dbReference type="Proteomes" id="UP000013307"/>
    </source>
</evidence>
<dbReference type="HOGENOM" id="CLU_042628_6_3_2"/>
<dbReference type="PANTHER" id="PTHR10884">
    <property type="entry name" value="NADH DEHYDROGENASE UBIQUINONE IRON-SULFUR PROTEIN 3"/>
    <property type="match status" value="1"/>
</dbReference>
<feature type="domain" description="NADH:ubiquinone oxidoreductase 30kDa subunit" evidence="3">
    <location>
        <begin position="36"/>
        <end position="152"/>
    </location>
</feature>
<dbReference type="Proteomes" id="UP000013307">
    <property type="component" value="Chromosome"/>
</dbReference>